<dbReference type="InterPro" id="IPR003859">
    <property type="entry name" value="Galactosyl_T"/>
</dbReference>
<proteinExistence type="predicted"/>
<keyword evidence="3" id="KW-1185">Reference proteome</keyword>
<dbReference type="Pfam" id="PF13733">
    <property type="entry name" value="Glyco_transf_7N"/>
    <property type="match status" value="1"/>
</dbReference>
<comment type="caution">
    <text evidence="2">The sequence shown here is derived from an EMBL/GenBank/DDBJ whole genome shotgun (WGS) entry which is preliminary data.</text>
</comment>
<dbReference type="SUPFAM" id="SSF53448">
    <property type="entry name" value="Nucleotide-diphospho-sugar transferases"/>
    <property type="match status" value="1"/>
</dbReference>
<dbReference type="PANTHER" id="PTHR19300:SF57">
    <property type="entry name" value="BETA-1,4-N-ACETYLGALACTOSAMINYLTRANSFERASE"/>
    <property type="match status" value="1"/>
</dbReference>
<reference evidence="2 3" key="1">
    <citation type="submission" date="2022-12" db="EMBL/GenBank/DDBJ databases">
        <title>Chromosome-level genome of Tegillarca granosa.</title>
        <authorList>
            <person name="Kim J."/>
        </authorList>
    </citation>
    <scope>NUCLEOTIDE SEQUENCE [LARGE SCALE GENOMIC DNA]</scope>
    <source>
        <strain evidence="2">Teg-2019</strain>
        <tissue evidence="2">Adductor muscle</tissue>
    </source>
</reference>
<evidence type="ECO:0000313" key="2">
    <source>
        <dbReference type="EMBL" id="KAJ8320424.1"/>
    </source>
</evidence>
<accession>A0ABQ9FT38</accession>
<dbReference type="Gene3D" id="3.90.550.10">
    <property type="entry name" value="Spore Coat Polysaccharide Biosynthesis Protein SpsA, Chain A"/>
    <property type="match status" value="2"/>
</dbReference>
<dbReference type="InterPro" id="IPR027995">
    <property type="entry name" value="Galactosyl_T_N"/>
</dbReference>
<dbReference type="PRINTS" id="PR02050">
    <property type="entry name" value="B14GALTRFASE"/>
</dbReference>
<dbReference type="PANTHER" id="PTHR19300">
    <property type="entry name" value="BETA-1,4-GALACTOSYLTRANSFERASE"/>
    <property type="match status" value="1"/>
</dbReference>
<name>A0ABQ9FT38_TEGGR</name>
<organism evidence="2 3">
    <name type="scientific">Tegillarca granosa</name>
    <name type="common">Malaysian cockle</name>
    <name type="synonym">Anadara granosa</name>
    <dbReference type="NCBI Taxonomy" id="220873"/>
    <lineage>
        <taxon>Eukaryota</taxon>
        <taxon>Metazoa</taxon>
        <taxon>Spiralia</taxon>
        <taxon>Lophotrochozoa</taxon>
        <taxon>Mollusca</taxon>
        <taxon>Bivalvia</taxon>
        <taxon>Autobranchia</taxon>
        <taxon>Pteriomorphia</taxon>
        <taxon>Arcoida</taxon>
        <taxon>Arcoidea</taxon>
        <taxon>Arcidae</taxon>
        <taxon>Tegillarca</taxon>
    </lineage>
</organism>
<gene>
    <name evidence="2" type="ORF">KUTeg_002011</name>
</gene>
<sequence length="252" mass="29299">MTQLCQFTFHNVYNCLDVRKVNIFTEPNEDTIAARNPYVTTGGQWAPESCVSYQKVAVIIPYRNRLHHLRILLNRLHPLLHKQQIDYRIFLVEQAGNDKFNRGKLMNVGFMEALKYDKYDCFVFHDADLIPEHDRNIYMCDDHVRQLSSAIDETRYQAQAAGLLLTRPPEHIGRFKMIRHTKASRSDNGYTAFLGWRGRWMNDGLNAPSTMNYTVLSTTNMQLYTNVTVDLGPSKGHVIDPEKDTTKESIWW</sequence>
<dbReference type="Proteomes" id="UP001217089">
    <property type="component" value="Unassembled WGS sequence"/>
</dbReference>
<protein>
    <recommendedName>
        <fullName evidence="1">Galactosyltransferase N-terminal domain-containing protein</fullName>
    </recommendedName>
</protein>
<evidence type="ECO:0000259" key="1">
    <source>
        <dbReference type="Pfam" id="PF13733"/>
    </source>
</evidence>
<dbReference type="InterPro" id="IPR029044">
    <property type="entry name" value="Nucleotide-diphossugar_trans"/>
</dbReference>
<dbReference type="EMBL" id="JARBDR010000141">
    <property type="protein sequence ID" value="KAJ8320424.1"/>
    <property type="molecule type" value="Genomic_DNA"/>
</dbReference>
<feature type="domain" description="Galactosyltransferase N-terminal" evidence="1">
    <location>
        <begin position="19"/>
        <end position="141"/>
    </location>
</feature>
<evidence type="ECO:0000313" key="3">
    <source>
        <dbReference type="Proteomes" id="UP001217089"/>
    </source>
</evidence>